<reference evidence="2" key="1">
    <citation type="submission" date="2017-05" db="EMBL/GenBank/DDBJ databases">
        <authorList>
            <person name="Song R."/>
            <person name="Chenine A.L."/>
            <person name="Ruprecht R.M."/>
        </authorList>
    </citation>
    <scope>NUCLEOTIDE SEQUENCE</scope>
</reference>
<feature type="signal peptide" evidence="1">
    <location>
        <begin position="1"/>
        <end position="17"/>
    </location>
</feature>
<feature type="chain" id="PRO_5013152639" evidence="1">
    <location>
        <begin position="18"/>
        <end position="233"/>
    </location>
</feature>
<protein>
    <submittedName>
        <fullName evidence="2">U56-Eretoxin-Ek1a_1</fullName>
    </submittedName>
</protein>
<proteinExistence type="predicted"/>
<dbReference type="SUPFAM" id="SSF52058">
    <property type="entry name" value="L domain-like"/>
    <property type="match status" value="1"/>
</dbReference>
<organism evidence="2">
    <name type="scientific">Eresus cinnaberinus</name>
    <name type="common">Ladybird spider</name>
    <name type="synonym">Eresus kollari</name>
    <dbReference type="NCBI Taxonomy" id="175337"/>
    <lineage>
        <taxon>Eukaryota</taxon>
        <taxon>Metazoa</taxon>
        <taxon>Ecdysozoa</taxon>
        <taxon>Arthropoda</taxon>
        <taxon>Chelicerata</taxon>
        <taxon>Arachnida</taxon>
        <taxon>Araneae</taxon>
        <taxon>Araneomorphae</taxon>
        <taxon>Entelegynae</taxon>
        <taxon>Eresoidea</taxon>
        <taxon>Eresidae</taxon>
        <taxon>Eresus</taxon>
    </lineage>
</organism>
<dbReference type="AlphaFoldDB" id="A0A2D0PCN2"/>
<dbReference type="InterPro" id="IPR001611">
    <property type="entry name" value="Leu-rich_rpt"/>
</dbReference>
<dbReference type="EMBL" id="HAHE01000426">
    <property type="protein sequence ID" value="SNX36273.1"/>
    <property type="molecule type" value="Transcribed_RNA"/>
</dbReference>
<accession>A0A2D0PCN2</accession>
<evidence type="ECO:0000313" key="2">
    <source>
        <dbReference type="EMBL" id="SNX36273.1"/>
    </source>
</evidence>
<name>A0A2D0PCN2_ERECI</name>
<dbReference type="PROSITE" id="PS51450">
    <property type="entry name" value="LRR"/>
    <property type="match status" value="1"/>
</dbReference>
<reference evidence="2" key="2">
    <citation type="submission" date="2017-10" db="EMBL/GenBank/DDBJ databases">
        <title>Unravelling the molecular evolution of spider venoms.</title>
        <authorList>
            <person name="Pineda S."/>
        </authorList>
    </citation>
    <scope>NUCLEOTIDE SEQUENCE</scope>
</reference>
<sequence length="233" mass="26639">MLPFLIWSFGVIALSLAQSDENGTLLAERQVDNDNPCNCYFKESCGCICSRPITWAQFQVLPQNFRPCRGFTLALRGGQFFAFPGDYFYRVGHVSDFVLDVSRVALQYLNDPQAQSSPYNGVTFDISAFVRMHEVIVNREWNWDAMYWLAPTTTKAYCEIQVVQSTVPVLRADFGRICQGYVTVVNIVSSGLISLDNGVFAPFYKLTEIDLSNNRIQEMRRSYFLILQENWKS</sequence>
<evidence type="ECO:0000256" key="1">
    <source>
        <dbReference type="SAM" id="SignalP"/>
    </source>
</evidence>
<keyword evidence="1" id="KW-0732">Signal</keyword>